<feature type="compositionally biased region" description="Basic and acidic residues" evidence="1">
    <location>
        <begin position="1"/>
        <end position="15"/>
    </location>
</feature>
<sequence>MAERHRSKDGHRETEEIIGEAADISQSGRKGGDIERRVATRDEEKRAKEKPAGATRVTGQDSRETGHAPEEDS</sequence>
<evidence type="ECO:0000256" key="1">
    <source>
        <dbReference type="SAM" id="MobiDB-lite"/>
    </source>
</evidence>
<name>A0A1N7GW11_9RHOB</name>
<organism evidence="2 3">
    <name type="scientific">Roseovarius nanhaiticus</name>
    <dbReference type="NCBI Taxonomy" id="573024"/>
    <lineage>
        <taxon>Bacteria</taxon>
        <taxon>Pseudomonadati</taxon>
        <taxon>Pseudomonadota</taxon>
        <taxon>Alphaproteobacteria</taxon>
        <taxon>Rhodobacterales</taxon>
        <taxon>Roseobacteraceae</taxon>
        <taxon>Roseovarius</taxon>
    </lineage>
</organism>
<dbReference type="EMBL" id="FTNV01000002">
    <property type="protein sequence ID" value="SIS16775.1"/>
    <property type="molecule type" value="Genomic_DNA"/>
</dbReference>
<dbReference type="Proteomes" id="UP000186019">
    <property type="component" value="Unassembled WGS sequence"/>
</dbReference>
<evidence type="ECO:0000313" key="2">
    <source>
        <dbReference type="EMBL" id="SIS16775.1"/>
    </source>
</evidence>
<accession>A0A1N7GW11</accession>
<dbReference type="RefSeq" id="WP_076533801.1">
    <property type="nucleotide sequence ID" value="NZ_FOAC01000005.1"/>
</dbReference>
<feature type="compositionally biased region" description="Basic and acidic residues" evidence="1">
    <location>
        <begin position="30"/>
        <end position="51"/>
    </location>
</feature>
<keyword evidence="3" id="KW-1185">Reference proteome</keyword>
<gene>
    <name evidence="2" type="ORF">SAMN05421666_2143</name>
</gene>
<evidence type="ECO:0000313" key="3">
    <source>
        <dbReference type="Proteomes" id="UP000186019"/>
    </source>
</evidence>
<dbReference type="AlphaFoldDB" id="A0A1N7GW11"/>
<proteinExistence type="predicted"/>
<dbReference type="STRING" id="573024.SAMN05216208_3443"/>
<feature type="region of interest" description="Disordered" evidence="1">
    <location>
        <begin position="1"/>
        <end position="73"/>
    </location>
</feature>
<reference evidence="2 3" key="1">
    <citation type="submission" date="2017-01" db="EMBL/GenBank/DDBJ databases">
        <authorList>
            <person name="Mah S.A."/>
            <person name="Swanson W.J."/>
            <person name="Moy G.W."/>
            <person name="Vacquier V.D."/>
        </authorList>
    </citation>
    <scope>NUCLEOTIDE SEQUENCE [LARGE SCALE GENOMIC DNA]</scope>
    <source>
        <strain evidence="2 3">DSM 29590</strain>
    </source>
</reference>
<protein>
    <submittedName>
        <fullName evidence="2">Uncharacterized protein</fullName>
    </submittedName>
</protein>
<dbReference type="OrthoDB" id="7868955at2"/>
<feature type="compositionally biased region" description="Basic and acidic residues" evidence="1">
    <location>
        <begin position="61"/>
        <end position="73"/>
    </location>
</feature>